<protein>
    <submittedName>
        <fullName evidence="2">Uncharacterized protein</fullName>
    </submittedName>
</protein>
<sequence length="95" mass="11111">MRVLARKKHKIFFSLLAVFIITVVPKVGVYINTNNYNTIRYDLGFPATWLSVTQQFNFADINLIGLVLNVAFFYLFFVFVDMSIKKIVNKLRRTD</sequence>
<proteinExistence type="predicted"/>
<accession>A0A268NWQ7</accession>
<reference evidence="2 3" key="1">
    <citation type="submission" date="2017-07" db="EMBL/GenBank/DDBJ databases">
        <title>Isolation and whole genome analysis of endospore-forming bacteria from heroin.</title>
        <authorList>
            <person name="Kalinowski J."/>
            <person name="Ahrens B."/>
            <person name="Al-Dilaimi A."/>
            <person name="Winkler A."/>
            <person name="Wibberg D."/>
            <person name="Schleenbecker U."/>
            <person name="Ruckert C."/>
            <person name="Wolfel R."/>
            <person name="Grass G."/>
        </authorList>
    </citation>
    <scope>NUCLEOTIDE SEQUENCE [LARGE SCALE GENOMIC DNA]</scope>
    <source>
        <strain evidence="2 3">7539</strain>
    </source>
</reference>
<keyword evidence="1" id="KW-0812">Transmembrane</keyword>
<gene>
    <name evidence="2" type="ORF">CHH72_15335</name>
</gene>
<keyword evidence="1" id="KW-1133">Transmembrane helix</keyword>
<evidence type="ECO:0000313" key="2">
    <source>
        <dbReference type="EMBL" id="PAE87963.1"/>
    </source>
</evidence>
<dbReference type="Proteomes" id="UP000216207">
    <property type="component" value="Unassembled WGS sequence"/>
</dbReference>
<feature type="transmembrane region" description="Helical" evidence="1">
    <location>
        <begin position="63"/>
        <end position="84"/>
    </location>
</feature>
<keyword evidence="1" id="KW-0472">Membrane</keyword>
<evidence type="ECO:0000313" key="3">
    <source>
        <dbReference type="Proteomes" id="UP000216207"/>
    </source>
</evidence>
<dbReference type="AlphaFoldDB" id="A0A268NWQ7"/>
<comment type="caution">
    <text evidence="2">The sequence shown here is derived from an EMBL/GenBank/DDBJ whole genome shotgun (WGS) entry which is preliminary data.</text>
</comment>
<name>A0A268NWQ7_SHOCL</name>
<dbReference type="EMBL" id="NPCC01000024">
    <property type="protein sequence ID" value="PAE87963.1"/>
    <property type="molecule type" value="Genomic_DNA"/>
</dbReference>
<feature type="transmembrane region" description="Helical" evidence="1">
    <location>
        <begin position="12"/>
        <end position="31"/>
    </location>
</feature>
<organism evidence="2 3">
    <name type="scientific">Shouchella clausii</name>
    <name type="common">Alkalihalobacillus clausii</name>
    <dbReference type="NCBI Taxonomy" id="79880"/>
    <lineage>
        <taxon>Bacteria</taxon>
        <taxon>Bacillati</taxon>
        <taxon>Bacillota</taxon>
        <taxon>Bacilli</taxon>
        <taxon>Bacillales</taxon>
        <taxon>Bacillaceae</taxon>
        <taxon>Shouchella</taxon>
    </lineage>
</organism>
<evidence type="ECO:0000256" key="1">
    <source>
        <dbReference type="SAM" id="Phobius"/>
    </source>
</evidence>